<feature type="region of interest" description="Disordered" evidence="1">
    <location>
        <begin position="1"/>
        <end position="49"/>
    </location>
</feature>
<keyword evidence="3" id="KW-1185">Reference proteome</keyword>
<dbReference type="Proteomes" id="UP000886595">
    <property type="component" value="Unassembled WGS sequence"/>
</dbReference>
<evidence type="ECO:0000313" key="3">
    <source>
        <dbReference type="Proteomes" id="UP000886595"/>
    </source>
</evidence>
<evidence type="ECO:0000313" key="2">
    <source>
        <dbReference type="EMBL" id="KAG2296177.1"/>
    </source>
</evidence>
<protein>
    <submittedName>
        <fullName evidence="2">Uncharacterized protein</fullName>
    </submittedName>
</protein>
<dbReference type="EMBL" id="JAAMPC010000009">
    <property type="protein sequence ID" value="KAG2296177.1"/>
    <property type="molecule type" value="Genomic_DNA"/>
</dbReference>
<organism evidence="2 3">
    <name type="scientific">Brassica carinata</name>
    <name type="common">Ethiopian mustard</name>
    <name type="synonym">Abyssinian cabbage</name>
    <dbReference type="NCBI Taxonomy" id="52824"/>
    <lineage>
        <taxon>Eukaryota</taxon>
        <taxon>Viridiplantae</taxon>
        <taxon>Streptophyta</taxon>
        <taxon>Embryophyta</taxon>
        <taxon>Tracheophyta</taxon>
        <taxon>Spermatophyta</taxon>
        <taxon>Magnoliopsida</taxon>
        <taxon>eudicotyledons</taxon>
        <taxon>Gunneridae</taxon>
        <taxon>Pentapetalae</taxon>
        <taxon>rosids</taxon>
        <taxon>malvids</taxon>
        <taxon>Brassicales</taxon>
        <taxon>Brassicaceae</taxon>
        <taxon>Brassiceae</taxon>
        <taxon>Brassica</taxon>
    </lineage>
</organism>
<accession>A0A8X7UZ48</accession>
<name>A0A8X7UZ48_BRACI</name>
<dbReference type="AlphaFoldDB" id="A0A8X7UZ48"/>
<comment type="caution">
    <text evidence="2">The sequence shown here is derived from an EMBL/GenBank/DDBJ whole genome shotgun (WGS) entry which is preliminary data.</text>
</comment>
<evidence type="ECO:0000256" key="1">
    <source>
        <dbReference type="SAM" id="MobiDB-lite"/>
    </source>
</evidence>
<proteinExistence type="predicted"/>
<reference evidence="2 3" key="1">
    <citation type="submission" date="2020-02" db="EMBL/GenBank/DDBJ databases">
        <authorList>
            <person name="Ma Q."/>
            <person name="Huang Y."/>
            <person name="Song X."/>
            <person name="Pei D."/>
        </authorList>
    </citation>
    <scope>NUCLEOTIDE SEQUENCE [LARGE SCALE GENOMIC DNA]</scope>
    <source>
        <strain evidence="2">Sxm20200214</strain>
        <tissue evidence="2">Leaf</tissue>
    </source>
</reference>
<gene>
    <name evidence="2" type="ORF">Bca52824_042846</name>
</gene>
<sequence>MSNPRASGLRASALFPSSLAAGKEQSHIPPHPPDPPDPKSQLSCSNSLPFPLKFQLLGP</sequence>